<protein>
    <submittedName>
        <fullName evidence="4">Mammalian cell entry protein</fullName>
    </submittedName>
</protein>
<evidence type="ECO:0000313" key="5">
    <source>
        <dbReference type="EMBL" id="ORB15134.1"/>
    </source>
</evidence>
<keyword evidence="1" id="KW-0472">Membrane</keyword>
<gene>
    <name evidence="5" type="ORF">BST37_09320</name>
    <name evidence="4" type="ORF">MNVI_09370</name>
</gene>
<reference evidence="4 7" key="2">
    <citation type="journal article" date="2019" name="Emerg. Microbes Infect.">
        <title>Comprehensive subspecies identification of 175 nontuberculous mycobacteria species based on 7547 genomic profiles.</title>
        <authorList>
            <person name="Matsumoto Y."/>
            <person name="Kinjo T."/>
            <person name="Motooka D."/>
            <person name="Nabeya D."/>
            <person name="Jung N."/>
            <person name="Uechi K."/>
            <person name="Horii T."/>
            <person name="Iida T."/>
            <person name="Fujita J."/>
            <person name="Nakamura S."/>
        </authorList>
    </citation>
    <scope>NUCLEOTIDE SEQUENCE [LARGE SCALE GENOMIC DNA]</scope>
    <source>
        <strain evidence="4 7">JCM 16367</strain>
    </source>
</reference>
<evidence type="ECO:0000259" key="2">
    <source>
        <dbReference type="Pfam" id="PF02470"/>
    </source>
</evidence>
<dbReference type="InterPro" id="IPR052336">
    <property type="entry name" value="MlaD_Phospholipid_Transporter"/>
</dbReference>
<organism evidence="4 7">
    <name type="scientific">Mycobacterium noviomagense</name>
    <dbReference type="NCBI Taxonomy" id="459858"/>
    <lineage>
        <taxon>Bacteria</taxon>
        <taxon>Bacillati</taxon>
        <taxon>Actinomycetota</taxon>
        <taxon>Actinomycetes</taxon>
        <taxon>Mycobacteriales</taxon>
        <taxon>Mycobacteriaceae</taxon>
        <taxon>Mycobacterium</taxon>
    </lineage>
</organism>
<accession>A0A7I7PAL8</accession>
<proteinExistence type="predicted"/>
<dbReference type="NCBIfam" id="TIGR00996">
    <property type="entry name" value="Mtu_fam_mce"/>
    <property type="match status" value="1"/>
</dbReference>
<feature type="transmembrane region" description="Helical" evidence="1">
    <location>
        <begin position="12"/>
        <end position="32"/>
    </location>
</feature>
<keyword evidence="6" id="KW-1185">Reference proteome</keyword>
<dbReference type="GO" id="GO:0051701">
    <property type="term" value="P:biological process involved in interaction with host"/>
    <property type="evidence" value="ECO:0007669"/>
    <property type="project" value="TreeGrafter"/>
</dbReference>
<dbReference type="KEGG" id="mnv:MNVI_09370"/>
<keyword evidence="1" id="KW-0812">Transmembrane</keyword>
<evidence type="ECO:0000313" key="7">
    <source>
        <dbReference type="Proteomes" id="UP000466894"/>
    </source>
</evidence>
<dbReference type="InterPro" id="IPR024516">
    <property type="entry name" value="Mce_C"/>
</dbReference>
<dbReference type="Proteomes" id="UP000192374">
    <property type="component" value="Unassembled WGS sequence"/>
</dbReference>
<dbReference type="Pfam" id="PF11887">
    <property type="entry name" value="Mce4_CUP1"/>
    <property type="match status" value="1"/>
</dbReference>
<dbReference type="Pfam" id="PF02470">
    <property type="entry name" value="MlaD"/>
    <property type="match status" value="1"/>
</dbReference>
<dbReference type="InterPro" id="IPR005693">
    <property type="entry name" value="Mce"/>
</dbReference>
<reference evidence="5 6" key="1">
    <citation type="submission" date="2017-02" db="EMBL/GenBank/DDBJ databases">
        <title>The new phylogeny of genus Mycobacterium.</title>
        <authorList>
            <person name="Tortoli E."/>
            <person name="Trovato A."/>
            <person name="Cirillo D.M."/>
        </authorList>
    </citation>
    <scope>NUCLEOTIDE SEQUENCE [LARGE SCALE GENOMIC DNA]</scope>
    <source>
        <strain evidence="5 6">DSM 45145</strain>
    </source>
</reference>
<reference evidence="4" key="3">
    <citation type="submission" date="2020-02" db="EMBL/GenBank/DDBJ databases">
        <authorList>
            <person name="Matsumoto Y."/>
            <person name="Motooka D."/>
            <person name="Nakamura S."/>
        </authorList>
    </citation>
    <scope>NUCLEOTIDE SEQUENCE</scope>
    <source>
        <strain evidence="4">JCM 16367</strain>
    </source>
</reference>
<dbReference type="RefSeq" id="WP_083087426.1">
    <property type="nucleotide sequence ID" value="NZ_AP022583.1"/>
</dbReference>
<dbReference type="InterPro" id="IPR003399">
    <property type="entry name" value="Mce/MlaD"/>
</dbReference>
<sequence length="350" mass="37865">MSGSRGTIMKFAAFATVMLVLTVFLFFIFSQYRTGSTNGYSAVFNDVSRLKTGQTVRVAGIRVGTVKSVSLRPDNKVLVKFDADRSVVLTSGTRAAVRYLNLVGDRYLELVDGPGSTKVLPAGSQIPADRTAPALDLDLLLGGLKPVIAGLNPQDVNALSAALVQIFQGEGGTLDSLLSKTSSFSNTLADNDQTVQQLIDHLNTVVRTLDKDGNKFSGALDRLQRLISGLSQDRDTIGAAIDSLDKGTASIASLLTNARPPLAGTVEQLNRLAPLLDENKGRIDVSLQKLPKNYRKLMRLGAYGSWLPYYLCEISLRVSDLQYRTVVVPIFKQEGGRCAEPSEEEVRANQ</sequence>
<dbReference type="EMBL" id="MVIC01000013">
    <property type="protein sequence ID" value="ORB15134.1"/>
    <property type="molecule type" value="Genomic_DNA"/>
</dbReference>
<dbReference type="GO" id="GO:0005576">
    <property type="term" value="C:extracellular region"/>
    <property type="evidence" value="ECO:0007669"/>
    <property type="project" value="TreeGrafter"/>
</dbReference>
<evidence type="ECO:0000256" key="1">
    <source>
        <dbReference type="SAM" id="Phobius"/>
    </source>
</evidence>
<evidence type="ECO:0000313" key="6">
    <source>
        <dbReference type="Proteomes" id="UP000192374"/>
    </source>
</evidence>
<dbReference type="EMBL" id="AP022583">
    <property type="protein sequence ID" value="BBY05619.1"/>
    <property type="molecule type" value="Genomic_DNA"/>
</dbReference>
<dbReference type="PANTHER" id="PTHR33371">
    <property type="entry name" value="INTERMEMBRANE PHOSPHOLIPID TRANSPORT SYSTEM BINDING PROTEIN MLAD-RELATED"/>
    <property type="match status" value="1"/>
</dbReference>
<dbReference type="OrthoDB" id="338143at2"/>
<dbReference type="AlphaFoldDB" id="A0A7I7PAL8"/>
<feature type="domain" description="Mammalian cell entry C-terminal" evidence="3">
    <location>
        <begin position="117"/>
        <end position="305"/>
    </location>
</feature>
<name>A0A7I7PAL8_9MYCO</name>
<evidence type="ECO:0000259" key="3">
    <source>
        <dbReference type="Pfam" id="PF11887"/>
    </source>
</evidence>
<evidence type="ECO:0000313" key="4">
    <source>
        <dbReference type="EMBL" id="BBY05619.1"/>
    </source>
</evidence>
<feature type="domain" description="Mce/MlaD" evidence="2">
    <location>
        <begin position="38"/>
        <end position="113"/>
    </location>
</feature>
<keyword evidence="1" id="KW-1133">Transmembrane helix</keyword>
<dbReference type="PANTHER" id="PTHR33371:SF17">
    <property type="entry name" value="MCE-FAMILY PROTEIN MCE1B"/>
    <property type="match status" value="1"/>
</dbReference>
<dbReference type="Proteomes" id="UP000466894">
    <property type="component" value="Chromosome"/>
</dbReference>